<dbReference type="PROSITE" id="PS50949">
    <property type="entry name" value="HTH_GNTR"/>
    <property type="match status" value="1"/>
</dbReference>
<dbReference type="InterPro" id="IPR036390">
    <property type="entry name" value="WH_DNA-bd_sf"/>
</dbReference>
<dbReference type="InterPro" id="IPR015421">
    <property type="entry name" value="PyrdxlP-dep_Trfase_major"/>
</dbReference>
<evidence type="ECO:0000256" key="1">
    <source>
        <dbReference type="ARBA" id="ARBA00005384"/>
    </source>
</evidence>
<dbReference type="InterPro" id="IPR051446">
    <property type="entry name" value="HTH_trans_reg/aminotransferase"/>
</dbReference>
<evidence type="ECO:0000256" key="3">
    <source>
        <dbReference type="ARBA" id="ARBA00023015"/>
    </source>
</evidence>
<keyword evidence="8" id="KW-0032">Aminotransferase</keyword>
<accession>A0ABX8BWZ9</accession>
<dbReference type="CDD" id="cd00609">
    <property type="entry name" value="AAT_like"/>
    <property type="match status" value="1"/>
</dbReference>
<feature type="region of interest" description="Disordered" evidence="6">
    <location>
        <begin position="84"/>
        <end position="103"/>
    </location>
</feature>
<gene>
    <name evidence="8" type="ORF">KGD84_14445</name>
</gene>
<reference evidence="8 9" key="1">
    <citation type="submission" date="2021-05" db="EMBL/GenBank/DDBJ databases">
        <title>Direct Submission.</title>
        <authorList>
            <person name="Li K."/>
            <person name="Gao J."/>
        </authorList>
    </citation>
    <scope>NUCLEOTIDE SEQUENCE [LARGE SCALE GENOMIC DNA]</scope>
    <source>
        <strain evidence="8 9">Mg02</strain>
    </source>
</reference>
<feature type="domain" description="HTH gntR-type" evidence="7">
    <location>
        <begin position="19"/>
        <end position="87"/>
    </location>
</feature>
<evidence type="ECO:0000256" key="4">
    <source>
        <dbReference type="ARBA" id="ARBA00023125"/>
    </source>
</evidence>
<comment type="similarity">
    <text evidence="1">In the C-terminal section; belongs to the class-I pyridoxal-phosphate-dependent aminotransferase family.</text>
</comment>
<dbReference type="Pfam" id="PF00392">
    <property type="entry name" value="GntR"/>
    <property type="match status" value="1"/>
</dbReference>
<dbReference type="SUPFAM" id="SSF46785">
    <property type="entry name" value="Winged helix' DNA-binding domain"/>
    <property type="match status" value="1"/>
</dbReference>
<keyword evidence="3" id="KW-0805">Transcription regulation</keyword>
<keyword evidence="2" id="KW-0663">Pyridoxal phosphate</keyword>
<evidence type="ECO:0000256" key="2">
    <source>
        <dbReference type="ARBA" id="ARBA00022898"/>
    </source>
</evidence>
<proteinExistence type="inferred from homology"/>
<evidence type="ECO:0000313" key="9">
    <source>
        <dbReference type="Proteomes" id="UP000676079"/>
    </source>
</evidence>
<feature type="compositionally biased region" description="Pro residues" evidence="6">
    <location>
        <begin position="88"/>
        <end position="103"/>
    </location>
</feature>
<dbReference type="SUPFAM" id="SSF53383">
    <property type="entry name" value="PLP-dependent transferases"/>
    <property type="match status" value="1"/>
</dbReference>
<evidence type="ECO:0000256" key="6">
    <source>
        <dbReference type="SAM" id="MobiDB-lite"/>
    </source>
</evidence>
<dbReference type="InterPro" id="IPR004839">
    <property type="entry name" value="Aminotransferase_I/II_large"/>
</dbReference>
<keyword evidence="5" id="KW-0804">Transcription</keyword>
<dbReference type="Gene3D" id="3.40.640.10">
    <property type="entry name" value="Type I PLP-dependent aspartate aminotransferase-like (Major domain)"/>
    <property type="match status" value="1"/>
</dbReference>
<organism evidence="8 9">
    <name type="scientific">Nocardiopsis changdeensis</name>
    <dbReference type="NCBI Taxonomy" id="2831969"/>
    <lineage>
        <taxon>Bacteria</taxon>
        <taxon>Bacillati</taxon>
        <taxon>Actinomycetota</taxon>
        <taxon>Actinomycetes</taxon>
        <taxon>Streptosporangiales</taxon>
        <taxon>Nocardiopsidaceae</taxon>
        <taxon>Nocardiopsis</taxon>
    </lineage>
</organism>
<keyword evidence="8" id="KW-0808">Transferase</keyword>
<dbReference type="SMART" id="SM00345">
    <property type="entry name" value="HTH_GNTR"/>
    <property type="match status" value="1"/>
</dbReference>
<evidence type="ECO:0000256" key="5">
    <source>
        <dbReference type="ARBA" id="ARBA00023163"/>
    </source>
</evidence>
<dbReference type="Proteomes" id="UP000676079">
    <property type="component" value="Chromosome"/>
</dbReference>
<dbReference type="Gene3D" id="1.10.10.10">
    <property type="entry name" value="Winged helix-like DNA-binding domain superfamily/Winged helix DNA-binding domain"/>
    <property type="match status" value="1"/>
</dbReference>
<dbReference type="InterPro" id="IPR036388">
    <property type="entry name" value="WH-like_DNA-bd_sf"/>
</dbReference>
<evidence type="ECO:0000313" key="8">
    <source>
        <dbReference type="EMBL" id="QUX25341.1"/>
    </source>
</evidence>
<keyword evidence="9" id="KW-1185">Reference proteome</keyword>
<sequence>MERTWAISGIDLHVEVGGTRVARSLERELRAAVTGGRLPAGTRLPSSRTLGADLGIARNTVAEVYGRLAAEGWLESRVGAGTWVARRPGPPPAGADAEPPPPPALDLRGGIPDPSAFPRGEWAAALRRAVESAPADAFDYPDPRGAAPLREALAGYTARARGVRARAENVVVGHGFGDLLALLCRALARRGARRIAVEAYGHGRHRRIAAAHGLEPVPVPVDADGADVAALEGLDVGAVLLTPAHQFPTGAVLSPERRRALVRWAQRRDALVLEDDYDGEFRYDRRAVGAVQALAPDRVVYLGTASKSLAPGLGTAWAVAPAGLVPELVGLRELSGAGHHVPGQLALADLITSHRYDLAVRRARAVHRDRRRAVAAAVAGLPGCSLSGPEAGLHCPLELPAGVSEAAVSAEAARRGLALEGLASFGSGAPERGPAMVIGYGAPRPHLFAPALAAAVAAVAAHLP</sequence>
<dbReference type="PANTHER" id="PTHR46577">
    <property type="entry name" value="HTH-TYPE TRANSCRIPTIONAL REGULATORY PROTEIN GABR"/>
    <property type="match status" value="1"/>
</dbReference>
<dbReference type="PRINTS" id="PR00035">
    <property type="entry name" value="HTHGNTR"/>
</dbReference>
<protein>
    <submittedName>
        <fullName evidence="8">PLP-dependent aminotransferase family protein</fullName>
    </submittedName>
</protein>
<evidence type="ECO:0000259" key="7">
    <source>
        <dbReference type="PROSITE" id="PS50949"/>
    </source>
</evidence>
<dbReference type="Pfam" id="PF00155">
    <property type="entry name" value="Aminotran_1_2"/>
    <property type="match status" value="1"/>
</dbReference>
<dbReference type="RefSeq" id="WP_220560880.1">
    <property type="nucleotide sequence ID" value="NZ_CP074133.1"/>
</dbReference>
<keyword evidence="4" id="KW-0238">DNA-binding</keyword>
<name>A0ABX8BWZ9_9ACTN</name>
<dbReference type="GO" id="GO:0008483">
    <property type="term" value="F:transaminase activity"/>
    <property type="evidence" value="ECO:0007669"/>
    <property type="project" value="UniProtKB-KW"/>
</dbReference>
<dbReference type="EMBL" id="CP074133">
    <property type="protein sequence ID" value="QUX25341.1"/>
    <property type="molecule type" value="Genomic_DNA"/>
</dbReference>
<dbReference type="InterPro" id="IPR000524">
    <property type="entry name" value="Tscrpt_reg_HTH_GntR"/>
</dbReference>
<dbReference type="CDD" id="cd07377">
    <property type="entry name" value="WHTH_GntR"/>
    <property type="match status" value="1"/>
</dbReference>
<dbReference type="PANTHER" id="PTHR46577:SF1">
    <property type="entry name" value="HTH-TYPE TRANSCRIPTIONAL REGULATORY PROTEIN GABR"/>
    <property type="match status" value="1"/>
</dbReference>
<dbReference type="InterPro" id="IPR015424">
    <property type="entry name" value="PyrdxlP-dep_Trfase"/>
</dbReference>